<name>A0A448YLQ8_BRENA</name>
<comment type="function">
    <text evidence="1">Directs RNA polymerase II nuclear import.</text>
</comment>
<reference evidence="12 13" key="1">
    <citation type="submission" date="2018-12" db="EMBL/GenBank/DDBJ databases">
        <authorList>
            <person name="Tiukova I."/>
            <person name="Dainat J."/>
        </authorList>
    </citation>
    <scope>NUCLEOTIDE SEQUENCE [LARGE SCALE GENOMIC DNA]</scope>
</reference>
<dbReference type="GO" id="GO:0005737">
    <property type="term" value="C:cytoplasm"/>
    <property type="evidence" value="ECO:0007669"/>
    <property type="project" value="UniProtKB-SubCell"/>
</dbReference>
<gene>
    <name evidence="12" type="ORF">BRENAR_LOCUS2611</name>
</gene>
<evidence type="ECO:0000256" key="1">
    <source>
        <dbReference type="ARBA" id="ARBA00003202"/>
    </source>
</evidence>
<keyword evidence="13" id="KW-1185">Reference proteome</keyword>
<dbReference type="GO" id="GO:0032502">
    <property type="term" value="P:developmental process"/>
    <property type="evidence" value="ECO:0007669"/>
    <property type="project" value="TreeGrafter"/>
</dbReference>
<evidence type="ECO:0000256" key="4">
    <source>
        <dbReference type="ARBA" id="ARBA00010218"/>
    </source>
</evidence>
<comment type="subcellular location">
    <subcellularLocation>
        <location evidence="3">Cytoplasm</location>
    </subcellularLocation>
    <subcellularLocation>
        <location evidence="2">Nucleus</location>
    </subcellularLocation>
</comment>
<evidence type="ECO:0000256" key="2">
    <source>
        <dbReference type="ARBA" id="ARBA00004123"/>
    </source>
</evidence>
<evidence type="ECO:0000256" key="9">
    <source>
        <dbReference type="ARBA" id="ARBA00023242"/>
    </source>
</evidence>
<feature type="region of interest" description="Disordered" evidence="10">
    <location>
        <begin position="69"/>
        <end position="104"/>
    </location>
</feature>
<evidence type="ECO:0000256" key="5">
    <source>
        <dbReference type="ARBA" id="ARBA00017036"/>
    </source>
</evidence>
<evidence type="ECO:0000259" key="11">
    <source>
        <dbReference type="Pfam" id="PF08574"/>
    </source>
</evidence>
<dbReference type="FunCoup" id="A0A448YLQ8">
    <property type="interactions" value="59"/>
</dbReference>
<feature type="compositionally biased region" description="Acidic residues" evidence="10">
    <location>
        <begin position="215"/>
        <end position="239"/>
    </location>
</feature>
<dbReference type="GO" id="GO:0015031">
    <property type="term" value="P:protein transport"/>
    <property type="evidence" value="ECO:0007669"/>
    <property type="project" value="UniProtKB-KW"/>
</dbReference>
<protein>
    <recommendedName>
        <fullName evidence="5">Probable RNA polymerase II nuclear localization protein SLC7A6OS</fullName>
    </recommendedName>
</protein>
<dbReference type="InterPro" id="IPR013883">
    <property type="entry name" value="TF_Iwr1_dom"/>
</dbReference>
<feature type="compositionally biased region" description="Acidic residues" evidence="10">
    <location>
        <begin position="185"/>
        <end position="206"/>
    </location>
</feature>
<evidence type="ECO:0000256" key="10">
    <source>
        <dbReference type="SAM" id="MobiDB-lite"/>
    </source>
</evidence>
<dbReference type="STRING" id="13370.A0A448YLQ8"/>
<dbReference type="Pfam" id="PF08574">
    <property type="entry name" value="Iwr1"/>
    <property type="match status" value="1"/>
</dbReference>
<dbReference type="Proteomes" id="UP000290900">
    <property type="component" value="Unassembled WGS sequence"/>
</dbReference>
<feature type="compositionally biased region" description="Polar residues" evidence="10">
    <location>
        <begin position="81"/>
        <end position="99"/>
    </location>
</feature>
<dbReference type="AlphaFoldDB" id="A0A448YLQ8"/>
<feature type="region of interest" description="Disordered" evidence="10">
    <location>
        <begin position="280"/>
        <end position="321"/>
    </location>
</feature>
<dbReference type="PANTHER" id="PTHR31196:SF2">
    <property type="entry name" value="RNA POLYMERASE II NUCLEAR LOCALIZATION PROTEIN SLC7A6OS-RELATED"/>
    <property type="match status" value="1"/>
</dbReference>
<proteinExistence type="inferred from homology"/>
<evidence type="ECO:0000256" key="3">
    <source>
        <dbReference type="ARBA" id="ARBA00004496"/>
    </source>
</evidence>
<comment type="similarity">
    <text evidence="4">Belongs to the IWR1/SLC7A6OS family.</text>
</comment>
<feature type="domain" description="Transcription factor Iwr1" evidence="11">
    <location>
        <begin position="153"/>
        <end position="219"/>
    </location>
</feature>
<sequence>MSAPPQVLRIKRKRNEEPLQALLFENPPNRKKTRTSGQSDYVFKLARTERSLREKLPFVLNPEAQSTKGRKIFSLPKLSARSRQSPKRPQTASEPQVNSELLEMVDDYLRSDEARIEEHRLQKRRKSSSSQGVRPVLRRPKDDRSAGDINHEEEYVYDVYYRDKAISDEVEKGNIGYVRFSEDDLDLLEDDEEPDSGIVTDDEDSNSENYYQNEYPEDEDGDYDEGEVEIGESDEDQDETFDIIDDKKQFARLNHGLDRSVTDADYERMTGNVSEMISKSAAAEESVDSSGYMGKSSGFEGDSSEYMDTDETGDETGDSEAVHFERHQFFASDRDDPLAIHRDRIFGRLQGMIGRGGRGAGEGSG</sequence>
<evidence type="ECO:0000313" key="13">
    <source>
        <dbReference type="Proteomes" id="UP000290900"/>
    </source>
</evidence>
<keyword evidence="7" id="KW-0963">Cytoplasm</keyword>
<keyword evidence="9" id="KW-0539">Nucleus</keyword>
<feature type="compositionally biased region" description="Basic and acidic residues" evidence="10">
    <location>
        <begin position="139"/>
        <end position="150"/>
    </location>
</feature>
<evidence type="ECO:0000256" key="7">
    <source>
        <dbReference type="ARBA" id="ARBA00022490"/>
    </source>
</evidence>
<dbReference type="GO" id="GO:0005634">
    <property type="term" value="C:nucleus"/>
    <property type="evidence" value="ECO:0007669"/>
    <property type="project" value="UniProtKB-SubCell"/>
</dbReference>
<evidence type="ECO:0000313" key="12">
    <source>
        <dbReference type="EMBL" id="VEU21879.1"/>
    </source>
</evidence>
<feature type="compositionally biased region" description="Acidic residues" evidence="10">
    <location>
        <begin position="302"/>
        <end position="318"/>
    </location>
</feature>
<dbReference type="InterPro" id="IPR040218">
    <property type="entry name" value="SLC7A6OS"/>
</dbReference>
<accession>A0A448YLQ8</accession>
<keyword evidence="6" id="KW-0813">Transport</keyword>
<evidence type="ECO:0000256" key="8">
    <source>
        <dbReference type="ARBA" id="ARBA00022927"/>
    </source>
</evidence>
<keyword evidence="8" id="KW-0653">Protein transport</keyword>
<evidence type="ECO:0000256" key="6">
    <source>
        <dbReference type="ARBA" id="ARBA00022448"/>
    </source>
</evidence>
<feature type="region of interest" description="Disordered" evidence="10">
    <location>
        <begin position="185"/>
        <end position="239"/>
    </location>
</feature>
<dbReference type="PANTHER" id="PTHR31196">
    <property type="entry name" value="RNA POLYMERASE II NUCLEAR LOCALIZATION PROTEIN SLC7A6OS-RELATED"/>
    <property type="match status" value="1"/>
</dbReference>
<organism evidence="12 13">
    <name type="scientific">Brettanomyces naardenensis</name>
    <name type="common">Yeast</name>
    <dbReference type="NCBI Taxonomy" id="13370"/>
    <lineage>
        <taxon>Eukaryota</taxon>
        <taxon>Fungi</taxon>
        <taxon>Dikarya</taxon>
        <taxon>Ascomycota</taxon>
        <taxon>Saccharomycotina</taxon>
        <taxon>Pichiomycetes</taxon>
        <taxon>Pichiales</taxon>
        <taxon>Pichiaceae</taxon>
        <taxon>Brettanomyces</taxon>
    </lineage>
</organism>
<feature type="region of interest" description="Disordered" evidence="10">
    <location>
        <begin position="119"/>
        <end position="150"/>
    </location>
</feature>
<dbReference type="InParanoid" id="A0A448YLQ8"/>
<dbReference type="OrthoDB" id="6255506at2759"/>
<dbReference type="EMBL" id="CAACVR010000013">
    <property type="protein sequence ID" value="VEU21879.1"/>
    <property type="molecule type" value="Genomic_DNA"/>
</dbReference>